<dbReference type="PaxDb" id="7227-FBpp0290172"/>
<dbReference type="SMR" id="Q9W2G1"/>
<dbReference type="CDD" id="cd00190">
    <property type="entry name" value="Tryp_SPc"/>
    <property type="match status" value="1"/>
</dbReference>
<dbReference type="GO" id="GO:0004252">
    <property type="term" value="F:serine-type endopeptidase activity"/>
    <property type="evidence" value="ECO:0000255"/>
    <property type="project" value="FlyBase"/>
</dbReference>
<dbReference type="InterPro" id="IPR033116">
    <property type="entry name" value="TRYPSIN_SER"/>
</dbReference>
<dbReference type="PhylomeDB" id="Q9W2G1"/>
<evidence type="ECO:0000313" key="14">
    <source>
        <dbReference type="Proteomes" id="UP000000803"/>
    </source>
</evidence>
<evidence type="ECO:0000259" key="11">
    <source>
        <dbReference type="PROSITE" id="PS50240"/>
    </source>
</evidence>
<dbReference type="UCSC" id="CG30283-RA">
    <property type="organism name" value="d. melanogaster"/>
</dbReference>
<keyword evidence="6" id="KW-0720">Serine protease</keyword>
<dbReference type="OrthoDB" id="10012881at2759"/>
<evidence type="ECO:0000256" key="6">
    <source>
        <dbReference type="ARBA" id="ARBA00022825"/>
    </source>
</evidence>
<dbReference type="HOGENOM" id="CLU_006842_0_3_1"/>
<evidence type="ECO:0000256" key="2">
    <source>
        <dbReference type="ARBA" id="ARBA00022525"/>
    </source>
</evidence>
<gene>
    <name evidence="12" type="primary">SP37</name>
    <name evidence="12" type="synonym">CG10450</name>
    <name evidence="12" type="synonym">Dmel\CG30283</name>
    <name evidence="12" type="synonym">SPH37</name>
    <name evidence="12 13" type="ORF">CG30283</name>
    <name evidence="12" type="ORF">Dmel_CG30283</name>
</gene>
<reference evidence="12 14" key="10">
    <citation type="journal article" date="2015" name="G3 (Bethesda)">
        <title>Gene Model Annotations for Drosophila melanogaster: The Rule-Benders.</title>
        <authorList>
            <consortium name="FlyBase Consortium"/>
            <person name="Crosby M.A."/>
            <person name="Gramates L.S."/>
            <person name="Dos Santos G."/>
            <person name="Matthews B.B."/>
            <person name="St Pierre S.E."/>
            <person name="Zhou P."/>
            <person name="Schroeder A.J."/>
            <person name="Falls K."/>
            <person name="Emmert D.B."/>
            <person name="Russo S.M."/>
            <person name="Gelbart W.M."/>
            <person name="null"/>
        </authorList>
    </citation>
    <scope>NUCLEOTIDE SEQUENCE [LARGE SCALE GENOMIC DNA]</scope>
    <source>
        <strain evidence="14">Berkeley</strain>
    </source>
</reference>
<dbReference type="SMART" id="SM00020">
    <property type="entry name" value="Tryp_SPc"/>
    <property type="match status" value="1"/>
</dbReference>
<comment type="subcellular location">
    <subcellularLocation>
        <location evidence="1">Secreted</location>
    </subcellularLocation>
</comment>
<dbReference type="Pfam" id="PF00089">
    <property type="entry name" value="Trypsin"/>
    <property type="match status" value="1"/>
</dbReference>
<dbReference type="PROSITE" id="PS50240">
    <property type="entry name" value="TRYPSIN_DOM"/>
    <property type="match status" value="1"/>
</dbReference>
<dbReference type="FlyBase" id="FBgn0260477">
    <property type="gene designation" value="CG30283"/>
</dbReference>
<dbReference type="PRINTS" id="PR00722">
    <property type="entry name" value="CHYMOTRYPSIN"/>
</dbReference>
<evidence type="ECO:0000256" key="7">
    <source>
        <dbReference type="ARBA" id="ARBA00023145"/>
    </source>
</evidence>
<keyword evidence="14" id="KW-1185">Reference proteome</keyword>
<name>Q9W2G1_DROME</name>
<keyword evidence="8" id="KW-1015">Disulfide bond</keyword>
<dbReference type="eggNOG" id="KOG3627">
    <property type="taxonomic scope" value="Eukaryota"/>
</dbReference>
<feature type="chain" id="PRO_5004335655" description="Peptidase S1 domain-containing protein" evidence="10">
    <location>
        <begin position="23"/>
        <end position="273"/>
    </location>
</feature>
<organism evidence="12 14">
    <name type="scientific">Drosophila melanogaster</name>
    <name type="common">Fruit fly</name>
    <dbReference type="NCBI Taxonomy" id="7227"/>
    <lineage>
        <taxon>Eukaryota</taxon>
        <taxon>Metazoa</taxon>
        <taxon>Ecdysozoa</taxon>
        <taxon>Arthropoda</taxon>
        <taxon>Hexapoda</taxon>
        <taxon>Insecta</taxon>
        <taxon>Pterygota</taxon>
        <taxon>Neoptera</taxon>
        <taxon>Endopterygota</taxon>
        <taxon>Diptera</taxon>
        <taxon>Brachycera</taxon>
        <taxon>Muscomorpha</taxon>
        <taxon>Ephydroidea</taxon>
        <taxon>Drosophilidae</taxon>
        <taxon>Drosophila</taxon>
        <taxon>Sophophora</taxon>
    </lineage>
</organism>
<keyword evidence="2" id="KW-0964">Secreted</keyword>
<dbReference type="InterPro" id="IPR001254">
    <property type="entry name" value="Trypsin_dom"/>
</dbReference>
<dbReference type="VEuPathDB" id="VectorBase:FBgn0260477"/>
<dbReference type="GO" id="GO:0045087">
    <property type="term" value="P:innate immune response"/>
    <property type="evidence" value="ECO:0000318"/>
    <property type="project" value="GO_Central"/>
</dbReference>
<dbReference type="OMA" id="APWMAMV"/>
<reference evidence="12 14" key="3">
    <citation type="journal article" date="2002" name="Genome Biol.">
        <title>Annotation of the Drosophila melanogaster euchromatic genome: a systematic review.</title>
        <authorList>
            <person name="Misra S."/>
            <person name="Crosby M.A."/>
            <person name="Mungall C.J."/>
            <person name="Matthews B.B."/>
            <person name="Campbell K.S."/>
            <person name="Hradecky P."/>
            <person name="Huang Y."/>
            <person name="Kaminker J.S."/>
            <person name="Millburn G.H."/>
            <person name="Prochnik S.E."/>
            <person name="Smith C.D."/>
            <person name="Tupy J.L."/>
            <person name="Whitfied E.J."/>
            <person name="Bayraktaroglu L."/>
            <person name="Berman B.P."/>
            <person name="Bettencourt B.R."/>
            <person name="Celniker S.E."/>
            <person name="de Grey A.D."/>
            <person name="Drysdale R.A."/>
            <person name="Harris N.L."/>
            <person name="Richter J."/>
            <person name="Russo S."/>
            <person name="Schroeder A.J."/>
            <person name="Shu S.Q."/>
            <person name="Stapleton M."/>
            <person name="Yamada C."/>
            <person name="Ashburner M."/>
            <person name="Gelbart W.M."/>
            <person name="Rubin G.M."/>
            <person name="Lewis S.E."/>
        </authorList>
    </citation>
    <scope>GENOME REANNOTATION</scope>
    <source>
        <strain evidence="14">Berkeley</strain>
    </source>
</reference>
<reference evidence="12 14" key="5">
    <citation type="journal article" date="2002" name="Genome Biol.">
        <title>Heterochromatic sequences in a Drosophila whole-genome shotgun assembly.</title>
        <authorList>
            <person name="Hoskins R.A."/>
            <person name="Smith C.D."/>
            <person name="Carlson J.W."/>
            <person name="Carvalho A.B."/>
            <person name="Halpern A."/>
            <person name="Kaminker J.S."/>
            <person name="Kennedy C."/>
            <person name="Mungall C.J."/>
            <person name="Sullivan B.A."/>
            <person name="Sutton G.G."/>
            <person name="Yasuhara J.C."/>
            <person name="Wakimoto B.T."/>
            <person name="Myers E.W."/>
            <person name="Celniker S.E."/>
            <person name="Rubin G.M."/>
            <person name="Karpen G.H."/>
        </authorList>
    </citation>
    <scope>NUCLEOTIDE SEQUENCE [LARGE SCALE GENOMIC DNA]</scope>
    <source>
        <strain evidence="14">Berkeley</strain>
    </source>
</reference>
<keyword evidence="5" id="KW-0378">Hydrolase</keyword>
<dbReference type="STRING" id="7227.FBpp0290172"/>
<evidence type="ECO:0000256" key="4">
    <source>
        <dbReference type="ARBA" id="ARBA00022729"/>
    </source>
</evidence>
<reference evidence="12 14" key="4">
    <citation type="journal article" date="2002" name="Genome Biol.">
        <title>The transposable elements of the Drosophila melanogaster euchromatin: a genomics perspective.</title>
        <authorList>
            <person name="Kaminker J.S."/>
            <person name="Bergman C.M."/>
            <person name="Kronmiller B."/>
            <person name="Carlson J."/>
            <person name="Svirskas R."/>
            <person name="Patel S."/>
            <person name="Frise E."/>
            <person name="Wheeler D.A."/>
            <person name="Lewis S.E."/>
            <person name="Rubin G.M."/>
            <person name="Ashburner M."/>
            <person name="Celniker S.E."/>
        </authorList>
    </citation>
    <scope>NUCLEOTIDE SEQUENCE [LARGE SCALE GENOMIC DNA]</scope>
    <source>
        <strain evidence="14">Berkeley</strain>
    </source>
</reference>
<keyword evidence="7" id="KW-0865">Zymogen</keyword>
<dbReference type="AlphaFoldDB" id="Q9W2G1"/>
<evidence type="ECO:0000256" key="8">
    <source>
        <dbReference type="ARBA" id="ARBA00023157"/>
    </source>
</evidence>
<dbReference type="Proteomes" id="UP000000803">
    <property type="component" value="Chromosome 2R"/>
</dbReference>
<evidence type="ECO:0000256" key="5">
    <source>
        <dbReference type="ARBA" id="ARBA00022801"/>
    </source>
</evidence>
<evidence type="ECO:0000256" key="3">
    <source>
        <dbReference type="ARBA" id="ARBA00022670"/>
    </source>
</evidence>
<keyword evidence="3" id="KW-0645">Protease</keyword>
<reference evidence="12 14" key="1">
    <citation type="journal article" date="2000" name="Science">
        <title>The genome sequence of Drosophila melanogaster.</title>
        <authorList>
            <person name="Adams M.D."/>
            <person name="Celniker S.E."/>
            <person name="Holt R.A."/>
            <person name="Evans C.A."/>
            <person name="Gocayne J.D."/>
            <person name="Amanatides P.G."/>
            <person name="Scherer S.E."/>
            <person name="Li P.W."/>
            <person name="Hoskins R.A."/>
            <person name="Galle R.F."/>
            <person name="George R.A."/>
            <person name="Lewis S.E."/>
            <person name="Richards S."/>
            <person name="Ashburner M."/>
            <person name="Henderson S.N."/>
            <person name="Sutton G.G."/>
            <person name="Wortman J.R."/>
            <person name="Yandell M.D."/>
            <person name="Zhang Q."/>
            <person name="Chen L.X."/>
            <person name="Brandon R.C."/>
            <person name="Rogers Y.H."/>
            <person name="Blazej R.G."/>
            <person name="Champe M."/>
            <person name="Pfeiffer B.D."/>
            <person name="Wan K.H."/>
            <person name="Doyle C."/>
            <person name="Baxter E.G."/>
            <person name="Helt G."/>
            <person name="Nelson C.R."/>
            <person name="Gabor G.L."/>
            <person name="Abril J.F."/>
            <person name="Agbayani A."/>
            <person name="An H.J."/>
            <person name="Andrews-Pfannkoch C."/>
            <person name="Baldwin D."/>
            <person name="Ballew R.M."/>
            <person name="Basu A."/>
            <person name="Baxendale J."/>
            <person name="Bayraktaroglu L."/>
            <person name="Beasley E.M."/>
            <person name="Beeson K.Y."/>
            <person name="Benos P.V."/>
            <person name="Berman B.P."/>
            <person name="Bhandari D."/>
            <person name="Bolshakov S."/>
            <person name="Borkova D."/>
            <person name="Botchan M.R."/>
            <person name="Bouck J."/>
            <person name="Brokstein P."/>
            <person name="Brottier P."/>
            <person name="Burtis K.C."/>
            <person name="Busam D.A."/>
            <person name="Butler H."/>
            <person name="Cadieu E."/>
            <person name="Center A."/>
            <person name="Chandra I."/>
            <person name="Cherry J.M."/>
            <person name="Cawley S."/>
            <person name="Dahlke C."/>
            <person name="Davenport L.B."/>
            <person name="Davies P."/>
            <person name="de Pablos B."/>
            <person name="Delcher A."/>
            <person name="Deng Z."/>
            <person name="Mays A.D."/>
            <person name="Dew I."/>
            <person name="Dietz S.M."/>
            <person name="Dodson K."/>
            <person name="Doup L.E."/>
            <person name="Downes M."/>
            <person name="Dugan-Rocha S."/>
            <person name="Dunkov B.C."/>
            <person name="Dunn P."/>
            <person name="Durbin K.J."/>
            <person name="Evangelista C.C."/>
            <person name="Ferraz C."/>
            <person name="Ferriera S."/>
            <person name="Fleischmann W."/>
            <person name="Fosler C."/>
            <person name="Gabrielian A.E."/>
            <person name="Garg N.S."/>
            <person name="Gelbart W.M."/>
            <person name="Glasser K."/>
            <person name="Glodek A."/>
            <person name="Gong F."/>
            <person name="Gorrell J.H."/>
            <person name="Gu Z."/>
            <person name="Guan P."/>
            <person name="Harris M."/>
            <person name="Harris N.L."/>
            <person name="Harvey D."/>
            <person name="Heiman T.J."/>
            <person name="Hernandez J.R."/>
            <person name="Houck J."/>
            <person name="Hostin D."/>
            <person name="Houston K.A."/>
            <person name="Howland T.J."/>
            <person name="Wei M.H."/>
            <person name="Ibegwam C."/>
            <person name="Jalali M."/>
            <person name="Kalush F."/>
            <person name="Karpen G.H."/>
            <person name="Ke Z."/>
            <person name="Kennison J.A."/>
            <person name="Ketchum K.A."/>
            <person name="Kimmel B.E."/>
            <person name="Kodira C.D."/>
            <person name="Kraft C."/>
            <person name="Kravitz S."/>
            <person name="Kulp D."/>
            <person name="Lai Z."/>
            <person name="Lasko P."/>
            <person name="Lei Y."/>
            <person name="Levitsky A.A."/>
            <person name="Li J."/>
            <person name="Li Z."/>
            <person name="Liang Y."/>
            <person name="Lin X."/>
            <person name="Liu X."/>
            <person name="Mattei B."/>
            <person name="McIntosh T.C."/>
            <person name="McLeod M.P."/>
            <person name="McPherson D."/>
            <person name="Merkulov G."/>
            <person name="Milshina N.V."/>
            <person name="Mobarry C."/>
            <person name="Morris J."/>
            <person name="Moshrefi A."/>
            <person name="Mount S.M."/>
            <person name="Moy M."/>
            <person name="Murphy B."/>
            <person name="Murphy L."/>
            <person name="Muzny D.M."/>
            <person name="Nelson D.L."/>
            <person name="Nelson D.R."/>
            <person name="Nelson K.A."/>
            <person name="Nixon K."/>
            <person name="Nusskern D.R."/>
            <person name="Pacleb J.M."/>
            <person name="Palazzolo M."/>
            <person name="Pittman G.S."/>
            <person name="Pan S."/>
            <person name="Pollard J."/>
            <person name="Puri V."/>
            <person name="Reese M.G."/>
            <person name="Reinert K."/>
            <person name="Remington K."/>
            <person name="Saunders R.D."/>
            <person name="Scheeler F."/>
            <person name="Shen H."/>
            <person name="Shue B.C."/>
            <person name="Siden-Kiamos I."/>
            <person name="Simpson M."/>
            <person name="Skupski M.P."/>
            <person name="Smith T."/>
            <person name="Spier E."/>
            <person name="Spradling A.C."/>
            <person name="Stapleton M."/>
            <person name="Strong R."/>
            <person name="Sun E."/>
            <person name="Svirskas R."/>
            <person name="Tector C."/>
            <person name="Turner R."/>
            <person name="Venter E."/>
            <person name="Wang A.H."/>
            <person name="Wang X."/>
            <person name="Wang Z.Y."/>
            <person name="Wassarman D.A."/>
            <person name="Weinstock G.M."/>
            <person name="Weissenbach J."/>
            <person name="Williams S.M."/>
            <person name="WoodageT"/>
            <person name="Worley K.C."/>
            <person name="Wu D."/>
            <person name="Yang S."/>
            <person name="Yao Q.A."/>
            <person name="Ye J."/>
            <person name="Yeh R.F."/>
            <person name="Zaveri J.S."/>
            <person name="Zhan M."/>
            <person name="Zhang G."/>
            <person name="Zhao Q."/>
            <person name="Zheng L."/>
            <person name="Zheng X.H."/>
            <person name="Zhong F.N."/>
            <person name="Zhong W."/>
            <person name="Zhou X."/>
            <person name="Zhu S."/>
            <person name="Zhu X."/>
            <person name="Smith H.O."/>
            <person name="Gibbs R.A."/>
            <person name="Myers E.W."/>
            <person name="Rubin G.M."/>
            <person name="Venter J.C."/>
        </authorList>
    </citation>
    <scope>NUCLEOTIDE SEQUENCE [LARGE SCALE GENOMIC DNA]</scope>
    <source>
        <strain evidence="14">Berkeley</strain>
    </source>
</reference>
<reference evidence="12 14" key="2">
    <citation type="journal article" date="2002" name="Genome Biol.">
        <title>Finishing a whole-genome shotgun: release 3 of the Drosophila melanogaster euchromatic genome sequence.</title>
        <authorList>
            <person name="Celniker S.E."/>
            <person name="Wheeler D.A."/>
            <person name="Kronmiller B."/>
            <person name="Carlson J.W."/>
            <person name="Halpern A."/>
            <person name="Patel S."/>
            <person name="Adams M."/>
            <person name="Champe M."/>
            <person name="Dugan S.P."/>
            <person name="Frise E."/>
            <person name="Hodgson A."/>
            <person name="George R.A."/>
            <person name="Hoskins R.A."/>
            <person name="Laverty T."/>
            <person name="Muzny D.M."/>
            <person name="Nelson C.R."/>
            <person name="Pacleb J.M."/>
            <person name="Park S."/>
            <person name="Pfeiffer B.D."/>
            <person name="Richards S."/>
            <person name="Sodergren E.J."/>
            <person name="Svirskas R."/>
            <person name="Tabor P.E."/>
            <person name="Wan K."/>
            <person name="Stapleton M."/>
            <person name="Sutton G.G."/>
            <person name="Venter C."/>
            <person name="Weinstock G."/>
            <person name="Scherer S.E."/>
            <person name="Myers E.W."/>
            <person name="Gibbs R.A."/>
            <person name="Rubin G.M."/>
        </authorList>
    </citation>
    <scope>NUCLEOTIDE SEQUENCE [LARGE SCALE GENOMIC DNA]</scope>
    <source>
        <strain evidence="14">Berkeley</strain>
    </source>
</reference>
<dbReference type="EMBL" id="AE013599">
    <property type="protein sequence ID" value="AAF46731.3"/>
    <property type="molecule type" value="Genomic_DNA"/>
</dbReference>
<reference evidence="12 14" key="9">
    <citation type="journal article" date="2015" name="G3 (Bethesda)">
        <title>Gene Model Annotations for Drosophila melanogaster: Impact of High-Throughput Data.</title>
        <authorList>
            <consortium name="FlyBase Consortium"/>
            <person name="Matthews B.B."/>
            <person name="Dos Santos G."/>
            <person name="Crosby M.A."/>
            <person name="Emmert D.B."/>
            <person name="St Pierre S.E."/>
            <person name="Gramates L.S."/>
            <person name="Zhou P."/>
            <person name="Schroeder A.J."/>
            <person name="Falls K."/>
            <person name="Strelets V."/>
            <person name="Russo S.M."/>
            <person name="Gelbart W.M."/>
            <person name="null"/>
        </authorList>
    </citation>
    <scope>NUCLEOTIDE SEQUENCE [LARGE SCALE GENOMIC DNA]</scope>
    <source>
        <strain evidence="14">Berkeley</strain>
    </source>
</reference>
<evidence type="ECO:0000313" key="13">
    <source>
        <dbReference type="FlyBase" id="FBgn0260477"/>
    </source>
</evidence>
<dbReference type="GO" id="GO:0006508">
    <property type="term" value="P:proteolysis"/>
    <property type="evidence" value="ECO:0007669"/>
    <property type="project" value="UniProtKB-KW"/>
</dbReference>
<dbReference type="InterPro" id="IPR009003">
    <property type="entry name" value="Peptidase_S1_PA"/>
</dbReference>
<dbReference type="AGR" id="FB:FBgn0260477"/>
<dbReference type="GeneID" id="37454"/>
<dbReference type="InParanoid" id="Q9W2G1"/>
<accession>Q9W2G1</accession>
<dbReference type="InterPro" id="IPR001314">
    <property type="entry name" value="Peptidase_S1A"/>
</dbReference>
<keyword evidence="4 10" id="KW-0732">Signal</keyword>
<reference evidence="12 14" key="7">
    <citation type="journal article" date="2007" name="Science">
        <title>The Release 5.1 annotation of Drosophila melanogaster heterochromatin.</title>
        <authorList>
            <person name="Smith C.D."/>
            <person name="Shu S."/>
            <person name="Mungall C.J."/>
            <person name="Karpen G.H."/>
        </authorList>
    </citation>
    <scope>NUCLEOTIDE SEQUENCE [LARGE SCALE GENOMIC DNA]</scope>
    <source>
        <strain evidence="14">Berkeley</strain>
    </source>
</reference>
<dbReference type="Bgee" id="FBgn0260477">
    <property type="expression patterns" value="Expressed in fat body cell in dorsal vessel heart and 19 other cell types or tissues"/>
</dbReference>
<dbReference type="KEGG" id="dme:Dmel_CG30283"/>
<evidence type="ECO:0000313" key="12">
    <source>
        <dbReference type="EMBL" id="AAF46731.3"/>
    </source>
</evidence>
<comment type="similarity">
    <text evidence="9">Belongs to the peptidase S1 family. CLIP subfamily.</text>
</comment>
<evidence type="ECO:0000256" key="9">
    <source>
        <dbReference type="ARBA" id="ARBA00024195"/>
    </source>
</evidence>
<feature type="domain" description="Peptidase S1" evidence="11">
    <location>
        <begin position="43"/>
        <end position="268"/>
    </location>
</feature>
<reference evidence="12 14" key="8">
    <citation type="journal article" date="2007" name="Science">
        <title>Sequence finishing and mapping of Drosophila melanogaster heterochromatin.</title>
        <authorList>
            <person name="Hoskins R.A."/>
            <person name="Carlson J.W."/>
            <person name="Kennedy C."/>
            <person name="Acevedo D."/>
            <person name="Evans-Holm M."/>
            <person name="Frise E."/>
            <person name="Wan K.H."/>
            <person name="Park S."/>
            <person name="Mendez-Lago M."/>
            <person name="Rossi F."/>
            <person name="Villasante A."/>
            <person name="Dimitri P."/>
            <person name="Karpen G.H."/>
            <person name="Celniker S.E."/>
        </authorList>
    </citation>
    <scope>NUCLEOTIDE SEQUENCE [LARGE SCALE GENOMIC DNA]</scope>
    <source>
        <strain evidence="14">Berkeley</strain>
    </source>
</reference>
<reference evidence="12 14" key="6">
    <citation type="journal article" date="2005" name="PLoS Comput. Biol.">
        <title>Combined evidence annotation of transposable elements in genome sequences.</title>
        <authorList>
            <person name="Quesneville H."/>
            <person name="Bergman C.M."/>
            <person name="Andrieu O."/>
            <person name="Autard D."/>
            <person name="Nouaud D."/>
            <person name="Ashburner M."/>
            <person name="Anxolabehere D."/>
        </authorList>
    </citation>
    <scope>NUCLEOTIDE SEQUENCE [LARGE SCALE GENOMIC DNA]</scope>
    <source>
        <strain evidence="14">Berkeley</strain>
    </source>
</reference>
<dbReference type="FunFam" id="2.40.10.10:FF:000146">
    <property type="entry name" value="Serine protease 53"/>
    <property type="match status" value="1"/>
</dbReference>
<dbReference type="MEROPS" id="S01.A12"/>
<sequence length="273" mass="30170">MKNTKIFVVVVLLAASSVVVLGSESGSFLEHPCGTVPISQFKILGGHNAPVASAPWMAMVMGEGGFHCGGTLITNRFVLTSAHCIANGELKVRLGVLEREAEAQKFAVDAMFVHTDYYFDQHDLALLRLAKRVHYSDNISPICLLLDPLVKNIDEHIVKFRTYGWGKTESRSSSRMLQKTSLFNLHRSECAKQYPHQQINRNHICAESANANTCNGDSGGPLTAIVTYDHVQMVFQFGVTSFGHADCSKATVFTNVMTHLDWIVNTVRRAEIM</sequence>
<dbReference type="RefSeq" id="NP_611587.2">
    <property type="nucleotide sequence ID" value="NM_137743.3"/>
</dbReference>
<dbReference type="InterPro" id="IPR051487">
    <property type="entry name" value="Ser/Thr_Proteases_Immune/Dev"/>
</dbReference>
<protein>
    <recommendedName>
        <fullName evidence="11">Peptidase S1 domain-containing protein</fullName>
    </recommendedName>
</protein>
<dbReference type="Gene3D" id="2.40.10.10">
    <property type="entry name" value="Trypsin-like serine proteases"/>
    <property type="match status" value="1"/>
</dbReference>
<dbReference type="BioGRID-ORCS" id="37454">
    <property type="hits" value="0 hits in 1 CRISPR screen"/>
</dbReference>
<dbReference type="GO" id="GO:0005615">
    <property type="term" value="C:extracellular space"/>
    <property type="evidence" value="ECO:0000318"/>
    <property type="project" value="GO_Central"/>
</dbReference>
<dbReference type="PROSITE" id="PS00135">
    <property type="entry name" value="TRYPSIN_SER"/>
    <property type="match status" value="1"/>
</dbReference>
<reference evidence="12 14" key="11">
    <citation type="journal article" date="2015" name="Genome Res.">
        <title>The Release 6 reference sequence of the Drosophila melanogaster genome.</title>
        <authorList>
            <person name="Hoskins R.A."/>
            <person name="Carlson J.W."/>
            <person name="Wan K.H."/>
            <person name="Park S."/>
            <person name="Mendez I."/>
            <person name="Galle S.E."/>
            <person name="Booth B.W."/>
            <person name="Pfeiffer B.D."/>
            <person name="George R.A."/>
            <person name="Svirskas R."/>
            <person name="Krzywinski M."/>
            <person name="Schein J."/>
            <person name="Accardo M.C."/>
            <person name="Damia E."/>
            <person name="Messina G."/>
            <person name="Mendez-Lago M."/>
            <person name="de Pablos B."/>
            <person name="Demakova O.V."/>
            <person name="Andreyeva E.N."/>
            <person name="Boldyreva L.V."/>
            <person name="Marra M."/>
            <person name="Carvalho A.B."/>
            <person name="Dimitri P."/>
            <person name="Villasante A."/>
            <person name="Zhimulev I.F."/>
            <person name="Rubin G.M."/>
            <person name="Karpen G.H."/>
            <person name="Celniker S.E."/>
        </authorList>
    </citation>
    <scope>NUCLEOTIDE SEQUENCE [LARGE SCALE GENOMIC DNA]</scope>
    <source>
        <strain evidence="14">Berkeley</strain>
    </source>
</reference>
<dbReference type="InterPro" id="IPR043504">
    <property type="entry name" value="Peptidase_S1_PA_chymotrypsin"/>
</dbReference>
<dbReference type="PANTHER" id="PTHR24256">
    <property type="entry name" value="TRYPTASE-RELATED"/>
    <property type="match status" value="1"/>
</dbReference>
<evidence type="ECO:0000256" key="10">
    <source>
        <dbReference type="SAM" id="SignalP"/>
    </source>
</evidence>
<evidence type="ECO:0000256" key="1">
    <source>
        <dbReference type="ARBA" id="ARBA00004613"/>
    </source>
</evidence>
<dbReference type="SUPFAM" id="SSF50494">
    <property type="entry name" value="Trypsin-like serine proteases"/>
    <property type="match status" value="1"/>
</dbReference>
<proteinExistence type="inferred from homology"/>
<feature type="signal peptide" evidence="10">
    <location>
        <begin position="1"/>
        <end position="22"/>
    </location>
</feature>